<dbReference type="Proteomes" id="UP000016934">
    <property type="component" value="Unassembled WGS sequence"/>
</dbReference>
<sequence>MRFSIVFLAGTAALTNAAAVPHPPQGSNAVAIPVAALDVLNASPVKVGIKTNVDVDADADVDADVGADIDADTDADVNTDADAHLQKRRAGARLNGAAEGIGAGASIAGAMSGLLQKLFPINNWNSARETFTQSTVDAMWARNPDRNRWVAAVCYNMKWDVANRGGISDVASVKLSMGALNTDYDCFYIGRHNSLWTRGDGGYINLAVVSDNRFCSFDGRTSDLDCR</sequence>
<organism evidence="3 4">
    <name type="scientific">Cochliobolus sativus (strain ND90Pr / ATCC 201652)</name>
    <name type="common">Common root rot and spot blotch fungus</name>
    <name type="synonym">Bipolaris sorokiniana</name>
    <dbReference type="NCBI Taxonomy" id="665912"/>
    <lineage>
        <taxon>Eukaryota</taxon>
        <taxon>Fungi</taxon>
        <taxon>Dikarya</taxon>
        <taxon>Ascomycota</taxon>
        <taxon>Pezizomycotina</taxon>
        <taxon>Dothideomycetes</taxon>
        <taxon>Pleosporomycetidae</taxon>
        <taxon>Pleosporales</taxon>
        <taxon>Pleosporineae</taxon>
        <taxon>Pleosporaceae</taxon>
        <taxon>Bipolaris</taxon>
    </lineage>
</organism>
<dbReference type="RefSeq" id="XP_007705495.1">
    <property type="nucleotide sequence ID" value="XM_007707305.1"/>
</dbReference>
<gene>
    <name evidence="3" type="ORF">COCSADRAFT_128910</name>
</gene>
<reference evidence="3 4" key="1">
    <citation type="journal article" date="2012" name="PLoS Pathog.">
        <title>Diverse lifestyles and strategies of plant pathogenesis encoded in the genomes of eighteen Dothideomycetes fungi.</title>
        <authorList>
            <person name="Ohm R.A."/>
            <person name="Feau N."/>
            <person name="Henrissat B."/>
            <person name="Schoch C.L."/>
            <person name="Horwitz B.A."/>
            <person name="Barry K.W."/>
            <person name="Condon B.J."/>
            <person name="Copeland A.C."/>
            <person name="Dhillon B."/>
            <person name="Glaser F."/>
            <person name="Hesse C.N."/>
            <person name="Kosti I."/>
            <person name="LaButti K."/>
            <person name="Lindquist E.A."/>
            <person name="Lucas S."/>
            <person name="Salamov A.A."/>
            <person name="Bradshaw R.E."/>
            <person name="Ciuffetti L."/>
            <person name="Hamelin R.C."/>
            <person name="Kema G.H.J."/>
            <person name="Lawrence C."/>
            <person name="Scott J.A."/>
            <person name="Spatafora J.W."/>
            <person name="Turgeon B.G."/>
            <person name="de Wit P.J.G.M."/>
            <person name="Zhong S."/>
            <person name="Goodwin S.B."/>
            <person name="Grigoriev I.V."/>
        </authorList>
    </citation>
    <scope>NUCLEOTIDE SEQUENCE [LARGE SCALE GENOMIC DNA]</scope>
    <source>
        <strain evidence="4">ND90Pr / ATCC 201652</strain>
    </source>
</reference>
<accession>M2SQP0</accession>
<dbReference type="eggNOG" id="ENOG502SB2X">
    <property type="taxonomic scope" value="Eukaryota"/>
</dbReference>
<evidence type="ECO:0000259" key="2">
    <source>
        <dbReference type="Pfam" id="PF25411"/>
    </source>
</evidence>
<dbReference type="GeneID" id="19130727"/>
<dbReference type="Pfam" id="PF25411">
    <property type="entry name" value="DUF7888"/>
    <property type="match status" value="1"/>
</dbReference>
<dbReference type="EMBL" id="KB445654">
    <property type="protein sequence ID" value="EMD59072.1"/>
    <property type="molecule type" value="Genomic_DNA"/>
</dbReference>
<feature type="chain" id="PRO_5004026030" description="DUF7888 domain-containing protein" evidence="1">
    <location>
        <begin position="20"/>
        <end position="227"/>
    </location>
</feature>
<dbReference type="OrthoDB" id="3478218at2759"/>
<dbReference type="AlphaFoldDB" id="M2SQP0"/>
<dbReference type="InterPro" id="IPR057210">
    <property type="entry name" value="DUF7888"/>
</dbReference>
<keyword evidence="4" id="KW-1185">Reference proteome</keyword>
<dbReference type="HOGENOM" id="CLU_105121_0_0_1"/>
<proteinExistence type="predicted"/>
<evidence type="ECO:0000313" key="3">
    <source>
        <dbReference type="EMBL" id="EMD59072.1"/>
    </source>
</evidence>
<protein>
    <recommendedName>
        <fullName evidence="2">DUF7888 domain-containing protein</fullName>
    </recommendedName>
</protein>
<name>M2SQP0_COCSN</name>
<evidence type="ECO:0000313" key="4">
    <source>
        <dbReference type="Proteomes" id="UP000016934"/>
    </source>
</evidence>
<reference evidence="4" key="2">
    <citation type="journal article" date="2013" name="PLoS Genet.">
        <title>Comparative genome structure, secondary metabolite, and effector coding capacity across Cochliobolus pathogens.</title>
        <authorList>
            <person name="Condon B.J."/>
            <person name="Leng Y."/>
            <person name="Wu D."/>
            <person name="Bushley K.E."/>
            <person name="Ohm R.A."/>
            <person name="Otillar R."/>
            <person name="Martin J."/>
            <person name="Schackwitz W."/>
            <person name="Grimwood J."/>
            <person name="MohdZainudin N."/>
            <person name="Xue C."/>
            <person name="Wang R."/>
            <person name="Manning V.A."/>
            <person name="Dhillon B."/>
            <person name="Tu Z.J."/>
            <person name="Steffenson B.J."/>
            <person name="Salamov A."/>
            <person name="Sun H."/>
            <person name="Lowry S."/>
            <person name="LaButti K."/>
            <person name="Han J."/>
            <person name="Copeland A."/>
            <person name="Lindquist E."/>
            <person name="Barry K."/>
            <person name="Schmutz J."/>
            <person name="Baker S.E."/>
            <person name="Ciuffetti L.M."/>
            <person name="Grigoriev I.V."/>
            <person name="Zhong S."/>
            <person name="Turgeon B.G."/>
        </authorList>
    </citation>
    <scope>NUCLEOTIDE SEQUENCE [LARGE SCALE GENOMIC DNA]</scope>
    <source>
        <strain evidence="4">ND90Pr / ATCC 201652</strain>
    </source>
</reference>
<evidence type="ECO:0000256" key="1">
    <source>
        <dbReference type="SAM" id="SignalP"/>
    </source>
</evidence>
<dbReference type="PANTHER" id="PTHR40845:SF1">
    <property type="match status" value="1"/>
</dbReference>
<dbReference type="OMA" id="WNSARET"/>
<dbReference type="PANTHER" id="PTHR40845">
    <property type="match status" value="1"/>
</dbReference>
<feature type="signal peptide" evidence="1">
    <location>
        <begin position="1"/>
        <end position="19"/>
    </location>
</feature>
<feature type="domain" description="DUF7888" evidence="2">
    <location>
        <begin position="104"/>
        <end position="227"/>
    </location>
</feature>
<dbReference type="KEGG" id="bsc:COCSADRAFT_128910"/>
<keyword evidence="1" id="KW-0732">Signal</keyword>